<organism evidence="2">
    <name type="scientific">Amphora coffeiformis</name>
    <dbReference type="NCBI Taxonomy" id="265554"/>
    <lineage>
        <taxon>Eukaryota</taxon>
        <taxon>Sar</taxon>
        <taxon>Stramenopiles</taxon>
        <taxon>Ochrophyta</taxon>
        <taxon>Bacillariophyta</taxon>
        <taxon>Bacillariophyceae</taxon>
        <taxon>Bacillariophycidae</taxon>
        <taxon>Thalassiophysales</taxon>
        <taxon>Catenulaceae</taxon>
        <taxon>Amphora</taxon>
    </lineage>
</organism>
<protein>
    <submittedName>
        <fullName evidence="2">Uncharacterized protein</fullName>
    </submittedName>
</protein>
<feature type="chain" id="PRO_5030791682" evidence="1">
    <location>
        <begin position="18"/>
        <end position="338"/>
    </location>
</feature>
<accession>A0A7S3LIG7</accession>
<name>A0A7S3LIG7_9STRA</name>
<keyword evidence="1" id="KW-0732">Signal</keyword>
<sequence>MMLVWLAFLVLVALNLSENVNVRTLKKQLDVADSSEPTISTLPTMSTTTSTPNTIMTIQPSFNPNLVVFDAVGRKTTTQYVRYNFENHFAQGWDCLVFIYVNETELPADEPNLVKLEEHGCNLIRTPHVYWGTFLQYVPPAMTDHYDYLALVLDDVYAPAADAGVPNGLNVTAMLGAMEKFGFGTISPRIEGNHHPRQMSDNTDCIGATGQIETFLQFFTADAWRCFYSMLSEDTRKGWCLDECSRIVCPDLKQGIDFRQTAYHVEDVYDKKQKIWKMPQEALTEAQKAGIEFERPVRNNESGYYSDKTGLALCKKLHCNELHEKPTLIQETCIREGK</sequence>
<gene>
    <name evidence="2" type="ORF">ACOF00016_LOCUS19022</name>
</gene>
<proteinExistence type="predicted"/>
<dbReference type="EMBL" id="HBIM01025544">
    <property type="protein sequence ID" value="CAE0422444.1"/>
    <property type="molecule type" value="Transcribed_RNA"/>
</dbReference>
<evidence type="ECO:0000313" key="2">
    <source>
        <dbReference type="EMBL" id="CAE0422444.1"/>
    </source>
</evidence>
<dbReference type="AlphaFoldDB" id="A0A7S3LIG7"/>
<reference evidence="2" key="1">
    <citation type="submission" date="2021-01" db="EMBL/GenBank/DDBJ databases">
        <authorList>
            <person name="Corre E."/>
            <person name="Pelletier E."/>
            <person name="Niang G."/>
            <person name="Scheremetjew M."/>
            <person name="Finn R."/>
            <person name="Kale V."/>
            <person name="Holt S."/>
            <person name="Cochrane G."/>
            <person name="Meng A."/>
            <person name="Brown T."/>
            <person name="Cohen L."/>
        </authorList>
    </citation>
    <scope>NUCLEOTIDE SEQUENCE</scope>
    <source>
        <strain evidence="2">CCMP127</strain>
    </source>
</reference>
<evidence type="ECO:0000256" key="1">
    <source>
        <dbReference type="SAM" id="SignalP"/>
    </source>
</evidence>
<feature type="signal peptide" evidence="1">
    <location>
        <begin position="1"/>
        <end position="17"/>
    </location>
</feature>